<keyword evidence="3" id="KW-1185">Reference proteome</keyword>
<evidence type="ECO:0000259" key="1">
    <source>
        <dbReference type="PROSITE" id="PS50995"/>
    </source>
</evidence>
<dbReference type="Gene3D" id="1.10.10.10">
    <property type="entry name" value="Winged helix-like DNA-binding domain superfamily/Winged helix DNA-binding domain"/>
    <property type="match status" value="1"/>
</dbReference>
<keyword evidence="2" id="KW-0238">DNA-binding</keyword>
<accession>A0A1H5I5S0</accession>
<protein>
    <submittedName>
        <fullName evidence="2">DNA-binding transcriptional regulator, MarR family</fullName>
    </submittedName>
</protein>
<feature type="domain" description="HTH marR-type" evidence="1">
    <location>
        <begin position="1"/>
        <end position="138"/>
    </location>
</feature>
<dbReference type="InterPro" id="IPR036388">
    <property type="entry name" value="WH-like_DNA-bd_sf"/>
</dbReference>
<organism evidence="2 3">
    <name type="scientific">Jiangella alba</name>
    <dbReference type="NCBI Taxonomy" id="561176"/>
    <lineage>
        <taxon>Bacteria</taxon>
        <taxon>Bacillati</taxon>
        <taxon>Actinomycetota</taxon>
        <taxon>Actinomycetes</taxon>
        <taxon>Jiangellales</taxon>
        <taxon>Jiangellaceae</taxon>
        <taxon>Jiangella</taxon>
    </lineage>
</organism>
<dbReference type="InterPro" id="IPR000835">
    <property type="entry name" value="HTH_MarR-typ"/>
</dbReference>
<evidence type="ECO:0000313" key="2">
    <source>
        <dbReference type="EMBL" id="SEE35404.1"/>
    </source>
</evidence>
<dbReference type="GO" id="GO:0006950">
    <property type="term" value="P:response to stress"/>
    <property type="evidence" value="ECO:0007669"/>
    <property type="project" value="TreeGrafter"/>
</dbReference>
<name>A0A1H5I5S0_9ACTN</name>
<dbReference type="STRING" id="561176.SAMN04488561_1070"/>
<proteinExistence type="predicted"/>
<dbReference type="AlphaFoldDB" id="A0A1H5I5S0"/>
<dbReference type="Proteomes" id="UP000181980">
    <property type="component" value="Unassembled WGS sequence"/>
</dbReference>
<reference evidence="3" key="1">
    <citation type="submission" date="2016-10" db="EMBL/GenBank/DDBJ databases">
        <authorList>
            <person name="Varghese N."/>
            <person name="Submissions S."/>
        </authorList>
    </citation>
    <scope>NUCLEOTIDE SEQUENCE [LARGE SCALE GENOMIC DNA]</scope>
    <source>
        <strain evidence="3">DSM 45237</strain>
    </source>
</reference>
<sequence>MRDDLLNEVIGALPGWLVRAQQFNDLVAARLGVSSSDLQALFVLSTEGSLTPGELGRQIGLTTGAASRMVERLVVAELVTRSPDAADRRRVIVTARPEALDEVARHYGPLNEQLRQALGGFDDAGLRALRDFARAAEATTEGLLRAEAPDTPTRTS</sequence>
<dbReference type="GO" id="GO:0003700">
    <property type="term" value="F:DNA-binding transcription factor activity"/>
    <property type="evidence" value="ECO:0007669"/>
    <property type="project" value="InterPro"/>
</dbReference>
<dbReference type="RefSeq" id="WP_069113105.1">
    <property type="nucleotide sequence ID" value="NZ_FNUC01000003.1"/>
</dbReference>
<evidence type="ECO:0000313" key="3">
    <source>
        <dbReference type="Proteomes" id="UP000181980"/>
    </source>
</evidence>
<dbReference type="EMBL" id="FNUC01000003">
    <property type="protein sequence ID" value="SEE35404.1"/>
    <property type="molecule type" value="Genomic_DNA"/>
</dbReference>
<dbReference type="Pfam" id="PF12802">
    <property type="entry name" value="MarR_2"/>
    <property type="match status" value="1"/>
</dbReference>
<dbReference type="InterPro" id="IPR036390">
    <property type="entry name" value="WH_DNA-bd_sf"/>
</dbReference>
<dbReference type="PROSITE" id="PS50995">
    <property type="entry name" value="HTH_MARR_2"/>
    <property type="match status" value="1"/>
</dbReference>
<dbReference type="SMART" id="SM00347">
    <property type="entry name" value="HTH_MARR"/>
    <property type="match status" value="1"/>
</dbReference>
<dbReference type="InterPro" id="IPR039422">
    <property type="entry name" value="MarR/SlyA-like"/>
</dbReference>
<dbReference type="GO" id="GO:0003677">
    <property type="term" value="F:DNA binding"/>
    <property type="evidence" value="ECO:0007669"/>
    <property type="project" value="UniProtKB-KW"/>
</dbReference>
<dbReference type="PANTHER" id="PTHR33164:SF106">
    <property type="entry name" value="TRANSCRIPTIONAL REGULATORY PROTEIN"/>
    <property type="match status" value="1"/>
</dbReference>
<dbReference type="PANTHER" id="PTHR33164">
    <property type="entry name" value="TRANSCRIPTIONAL REGULATOR, MARR FAMILY"/>
    <property type="match status" value="1"/>
</dbReference>
<dbReference type="SUPFAM" id="SSF46785">
    <property type="entry name" value="Winged helix' DNA-binding domain"/>
    <property type="match status" value="1"/>
</dbReference>
<gene>
    <name evidence="2" type="ORF">SAMN04488561_1070</name>
</gene>